<dbReference type="InterPro" id="IPR017937">
    <property type="entry name" value="Thioredoxin_CS"/>
</dbReference>
<evidence type="ECO:0000256" key="4">
    <source>
        <dbReference type="ARBA" id="ARBA00022982"/>
    </source>
</evidence>
<dbReference type="GO" id="GO:0015035">
    <property type="term" value="F:protein-disulfide reductase activity"/>
    <property type="evidence" value="ECO:0007669"/>
    <property type="project" value="UniProtKB-UniRule"/>
</dbReference>
<feature type="active site" description="Nucleophile" evidence="9">
    <location>
        <position position="33"/>
    </location>
</feature>
<feature type="domain" description="Thioredoxin" evidence="11">
    <location>
        <begin position="1"/>
        <end position="105"/>
    </location>
</feature>
<evidence type="ECO:0000256" key="5">
    <source>
        <dbReference type="ARBA" id="ARBA00023157"/>
    </source>
</evidence>
<dbReference type="AlphaFoldDB" id="A0A8J7H443"/>
<reference evidence="12" key="1">
    <citation type="submission" date="2020-12" db="EMBL/GenBank/DDBJ databases">
        <title>M. sibirica DSM 26468T genome.</title>
        <authorList>
            <person name="Thieme N."/>
            <person name="Rettenmaier R."/>
            <person name="Zverlov V."/>
            <person name="Liebl W."/>
        </authorList>
    </citation>
    <scope>NUCLEOTIDE SEQUENCE</scope>
    <source>
        <strain evidence="12">DSM 26468</strain>
    </source>
</reference>
<proteinExistence type="inferred from homology"/>
<organism evidence="12 13">
    <name type="scientific">Mobilitalea sibirica</name>
    <dbReference type="NCBI Taxonomy" id="1462919"/>
    <lineage>
        <taxon>Bacteria</taxon>
        <taxon>Bacillati</taxon>
        <taxon>Bacillota</taxon>
        <taxon>Clostridia</taxon>
        <taxon>Lachnospirales</taxon>
        <taxon>Lachnospiraceae</taxon>
        <taxon>Mobilitalea</taxon>
    </lineage>
</organism>
<evidence type="ECO:0000313" key="12">
    <source>
        <dbReference type="EMBL" id="MBH1941940.1"/>
    </source>
</evidence>
<feature type="site" description="Deprotonates C-terminal active site Cys" evidence="9">
    <location>
        <position position="24"/>
    </location>
</feature>
<dbReference type="Proteomes" id="UP000623269">
    <property type="component" value="Unassembled WGS sequence"/>
</dbReference>
<dbReference type="PIRSF" id="PIRSF000077">
    <property type="entry name" value="Thioredoxin"/>
    <property type="match status" value="1"/>
</dbReference>
<keyword evidence="3" id="KW-0813">Transport</keyword>
<evidence type="ECO:0000256" key="2">
    <source>
        <dbReference type="ARBA" id="ARBA00020570"/>
    </source>
</evidence>
<feature type="site" description="Contributes to redox potential value" evidence="9">
    <location>
        <position position="32"/>
    </location>
</feature>
<dbReference type="InterPro" id="IPR005746">
    <property type="entry name" value="Thioredoxin"/>
</dbReference>
<dbReference type="PROSITE" id="PS00194">
    <property type="entry name" value="THIOREDOXIN_1"/>
    <property type="match status" value="1"/>
</dbReference>
<evidence type="ECO:0000256" key="6">
    <source>
        <dbReference type="ARBA" id="ARBA00023284"/>
    </source>
</evidence>
<dbReference type="RefSeq" id="WP_197662184.1">
    <property type="nucleotide sequence ID" value="NZ_JAEAGR010000015.1"/>
</dbReference>
<dbReference type="FunFam" id="3.40.30.10:FF:000001">
    <property type="entry name" value="Thioredoxin"/>
    <property type="match status" value="1"/>
</dbReference>
<protein>
    <recommendedName>
        <fullName evidence="2 7">Thioredoxin</fullName>
    </recommendedName>
</protein>
<dbReference type="NCBIfam" id="TIGR01068">
    <property type="entry name" value="thioredoxin"/>
    <property type="match status" value="1"/>
</dbReference>
<evidence type="ECO:0000256" key="3">
    <source>
        <dbReference type="ARBA" id="ARBA00022448"/>
    </source>
</evidence>
<dbReference type="SUPFAM" id="SSF52833">
    <property type="entry name" value="Thioredoxin-like"/>
    <property type="match status" value="1"/>
</dbReference>
<comment type="similarity">
    <text evidence="1 8">Belongs to the thioredoxin family.</text>
</comment>
<keyword evidence="6 10" id="KW-0676">Redox-active center</keyword>
<keyword evidence="5 10" id="KW-1015">Disulfide bond</keyword>
<evidence type="ECO:0000256" key="7">
    <source>
        <dbReference type="NCBIfam" id="TIGR01068"/>
    </source>
</evidence>
<sequence>MAFQFTDANFKNEALESDIPVLVDFYADWCGPCKMVAPIIAELADEYQGVFKIGKLNVDDNSETAGAYRVMSIPTMIIFKDGKPVETMVGALSKQALKDKLEAHK</sequence>
<keyword evidence="4" id="KW-0249">Electron transport</keyword>
<dbReference type="GO" id="GO:0005829">
    <property type="term" value="C:cytosol"/>
    <property type="evidence" value="ECO:0007669"/>
    <property type="project" value="TreeGrafter"/>
</dbReference>
<dbReference type="PANTHER" id="PTHR45663">
    <property type="entry name" value="GEO12009P1"/>
    <property type="match status" value="1"/>
</dbReference>
<dbReference type="Gene3D" id="3.40.30.10">
    <property type="entry name" value="Glutaredoxin"/>
    <property type="match status" value="1"/>
</dbReference>
<accession>A0A8J7H443</accession>
<dbReference type="CDD" id="cd02947">
    <property type="entry name" value="TRX_family"/>
    <property type="match status" value="1"/>
</dbReference>
<comment type="caution">
    <text evidence="12">The sequence shown here is derived from an EMBL/GenBank/DDBJ whole genome shotgun (WGS) entry which is preliminary data.</text>
</comment>
<feature type="site" description="Contributes to redox potential value" evidence="9">
    <location>
        <position position="31"/>
    </location>
</feature>
<dbReference type="InterPro" id="IPR036249">
    <property type="entry name" value="Thioredoxin-like_sf"/>
</dbReference>
<dbReference type="EMBL" id="JAEAGR010000015">
    <property type="protein sequence ID" value="MBH1941940.1"/>
    <property type="molecule type" value="Genomic_DNA"/>
</dbReference>
<evidence type="ECO:0000259" key="11">
    <source>
        <dbReference type="PROSITE" id="PS51352"/>
    </source>
</evidence>
<evidence type="ECO:0000256" key="10">
    <source>
        <dbReference type="PIRSR" id="PIRSR000077-4"/>
    </source>
</evidence>
<dbReference type="PANTHER" id="PTHR45663:SF11">
    <property type="entry name" value="GEO12009P1"/>
    <property type="match status" value="1"/>
</dbReference>
<dbReference type="GO" id="GO:0045454">
    <property type="term" value="P:cell redox homeostasis"/>
    <property type="evidence" value="ECO:0007669"/>
    <property type="project" value="TreeGrafter"/>
</dbReference>
<dbReference type="PRINTS" id="PR00421">
    <property type="entry name" value="THIOREDOXIN"/>
</dbReference>
<feature type="disulfide bond" description="Redox-active" evidence="10">
    <location>
        <begin position="30"/>
        <end position="33"/>
    </location>
</feature>
<gene>
    <name evidence="12" type="primary">trxA</name>
    <name evidence="12" type="ORF">I5677_13645</name>
</gene>
<evidence type="ECO:0000313" key="13">
    <source>
        <dbReference type="Proteomes" id="UP000623269"/>
    </source>
</evidence>
<evidence type="ECO:0000256" key="8">
    <source>
        <dbReference type="PIRNR" id="PIRNR000077"/>
    </source>
</evidence>
<dbReference type="Pfam" id="PF00085">
    <property type="entry name" value="Thioredoxin"/>
    <property type="match status" value="1"/>
</dbReference>
<feature type="active site" description="Nucleophile" evidence="9">
    <location>
        <position position="30"/>
    </location>
</feature>
<name>A0A8J7H443_9FIRM</name>
<evidence type="ECO:0000256" key="9">
    <source>
        <dbReference type="PIRSR" id="PIRSR000077-1"/>
    </source>
</evidence>
<keyword evidence="13" id="KW-1185">Reference proteome</keyword>
<dbReference type="InterPro" id="IPR013766">
    <property type="entry name" value="Thioredoxin_domain"/>
</dbReference>
<evidence type="ECO:0000256" key="1">
    <source>
        <dbReference type="ARBA" id="ARBA00008987"/>
    </source>
</evidence>
<dbReference type="PROSITE" id="PS51352">
    <property type="entry name" value="THIOREDOXIN_2"/>
    <property type="match status" value="1"/>
</dbReference>